<gene>
    <name evidence="4" type="ORF">RFI_16658</name>
</gene>
<reference evidence="4 5" key="1">
    <citation type="journal article" date="2013" name="Curr. Biol.">
        <title>The Genome of the Foraminiferan Reticulomyxa filosa.</title>
        <authorList>
            <person name="Glockner G."/>
            <person name="Hulsmann N."/>
            <person name="Schleicher M."/>
            <person name="Noegel A.A."/>
            <person name="Eichinger L."/>
            <person name="Gallinger C."/>
            <person name="Pawlowski J."/>
            <person name="Sierra R."/>
            <person name="Euteneuer U."/>
            <person name="Pillet L."/>
            <person name="Moustafa A."/>
            <person name="Platzer M."/>
            <person name="Groth M."/>
            <person name="Szafranski K."/>
            <person name="Schliwa M."/>
        </authorList>
    </citation>
    <scope>NUCLEOTIDE SEQUENCE [LARGE SCALE GENOMIC DNA]</scope>
</reference>
<comment type="caution">
    <text evidence="4">The sequence shown here is derived from an EMBL/GenBank/DDBJ whole genome shotgun (WGS) entry which is preliminary data.</text>
</comment>
<organism evidence="4 5">
    <name type="scientific">Reticulomyxa filosa</name>
    <dbReference type="NCBI Taxonomy" id="46433"/>
    <lineage>
        <taxon>Eukaryota</taxon>
        <taxon>Sar</taxon>
        <taxon>Rhizaria</taxon>
        <taxon>Retaria</taxon>
        <taxon>Foraminifera</taxon>
        <taxon>Monothalamids</taxon>
        <taxon>Reticulomyxidae</taxon>
        <taxon>Reticulomyxa</taxon>
    </lineage>
</organism>
<keyword evidence="5" id="KW-1185">Reference proteome</keyword>
<evidence type="ECO:0000256" key="1">
    <source>
        <dbReference type="ARBA" id="ARBA00022737"/>
    </source>
</evidence>
<evidence type="ECO:0000256" key="3">
    <source>
        <dbReference type="SAM" id="MobiDB-lite"/>
    </source>
</evidence>
<dbReference type="PANTHER" id="PTHR44943">
    <property type="entry name" value="CELLULOSE SYNTHASE OPERON PROTEIN C"/>
    <property type="match status" value="1"/>
</dbReference>
<name>X6N3B2_RETFI</name>
<dbReference type="Gene3D" id="1.25.40.10">
    <property type="entry name" value="Tetratricopeptide repeat domain"/>
    <property type="match status" value="1"/>
</dbReference>
<dbReference type="EMBL" id="ASPP01012498">
    <property type="protein sequence ID" value="ETO20556.1"/>
    <property type="molecule type" value="Genomic_DNA"/>
</dbReference>
<evidence type="ECO:0000256" key="2">
    <source>
        <dbReference type="ARBA" id="ARBA00022803"/>
    </source>
</evidence>
<dbReference type="SMART" id="SM00028">
    <property type="entry name" value="TPR"/>
    <property type="match status" value="2"/>
</dbReference>
<dbReference type="InterPro" id="IPR019734">
    <property type="entry name" value="TPR_rpt"/>
</dbReference>
<dbReference type="Proteomes" id="UP000023152">
    <property type="component" value="Unassembled WGS sequence"/>
</dbReference>
<feature type="region of interest" description="Disordered" evidence="3">
    <location>
        <begin position="1"/>
        <end position="67"/>
    </location>
</feature>
<protein>
    <submittedName>
        <fullName evidence="4">Uncharacterized protein</fullName>
    </submittedName>
</protein>
<sequence length="338" mass="39395">EEEEEEEEEEPKGRIKDNEEVNNSNNTDNDTDNERELNPVSMPIIQESKGDNERDERMPSKGNEDVELAGSRAKMSEAFKRYFIALFYYARCLRKNGQYTDSEVCWLKLLQMWPDHYGVHVEYGLCLSEMDRYKEAQEHYLTAITINEQDHTAYRHFGTLRFMAGQYVHALALWDRCFELMTCAGGTLCCCCCCTRKDFSVLLARYAWCIDQIQKNAELARQYYEFALSFDPNNVFAMKYLGILIHTEYKDSEKALEYLGIVIHLESQSALAVAWYADALRCAKNVAVINRLKQVELYWNKALRLQPDLIDNIKPLQLAHEAFQEELRAYPTEKCVTK</sequence>
<evidence type="ECO:0000313" key="5">
    <source>
        <dbReference type="Proteomes" id="UP000023152"/>
    </source>
</evidence>
<dbReference type="PANTHER" id="PTHR44943:SF8">
    <property type="entry name" value="TPR REPEAT-CONTAINING PROTEIN MJ0263"/>
    <property type="match status" value="1"/>
</dbReference>
<evidence type="ECO:0000313" key="4">
    <source>
        <dbReference type="EMBL" id="ETO20556.1"/>
    </source>
</evidence>
<keyword evidence="1" id="KW-0677">Repeat</keyword>
<dbReference type="SUPFAM" id="SSF48452">
    <property type="entry name" value="TPR-like"/>
    <property type="match status" value="1"/>
</dbReference>
<keyword evidence="2" id="KW-0802">TPR repeat</keyword>
<feature type="non-terminal residue" evidence="4">
    <location>
        <position position="1"/>
    </location>
</feature>
<proteinExistence type="predicted"/>
<feature type="compositionally biased region" description="Acidic residues" evidence="3">
    <location>
        <begin position="1"/>
        <end position="10"/>
    </location>
</feature>
<dbReference type="AlphaFoldDB" id="X6N3B2"/>
<accession>X6N3B2</accession>
<dbReference type="InterPro" id="IPR051685">
    <property type="entry name" value="Ycf3/AcsC/BcsC/TPR_MFPF"/>
</dbReference>
<dbReference type="InterPro" id="IPR011990">
    <property type="entry name" value="TPR-like_helical_dom_sf"/>
</dbReference>
<dbReference type="SUPFAM" id="SSF81901">
    <property type="entry name" value="HCP-like"/>
    <property type="match status" value="1"/>
</dbReference>
<feature type="compositionally biased region" description="Basic and acidic residues" evidence="3">
    <location>
        <begin position="48"/>
        <end position="64"/>
    </location>
</feature>